<comment type="similarity">
    <text evidence="1">Belongs to the ABC transporter superfamily.</text>
</comment>
<dbReference type="PROSITE" id="PS50893">
    <property type="entry name" value="ABC_TRANSPORTER_2"/>
    <property type="match status" value="1"/>
</dbReference>
<dbReference type="SUPFAM" id="SSF52540">
    <property type="entry name" value="P-loop containing nucleoside triphosphate hydrolases"/>
    <property type="match status" value="1"/>
</dbReference>
<dbReference type="PANTHER" id="PTHR43335:SF4">
    <property type="entry name" value="ABC TRANSPORTER, ATP-BINDING PROTEIN"/>
    <property type="match status" value="1"/>
</dbReference>
<sequence>MLEVSQLSRRYGEYLAVDSVSFSISKGEIVGLLGHNGAGKTTIMKMLSGFLEPDHGKVMVDGLDLAQHTKKIQHSLGYLPENLPVYPEMTVADYLDYAADLKGLAGNHKREEIKRVIGATDIGAKLNATIATLSRGFKQRVGVAQAILGRPKVLILDEPSNGLDPEQTLQMRALIREIARDATVILSTHIMQEVEALCSRVLLVRSGQLAVDAKLSELCQSNRILLDTSLPSADKELLAQLTDVLSVELLPSSTPSAGDPSPCFRYAIAIAPEANQRALCARIAKKLVNANHQLWQLTPEQRDLETLFKAANTRQQSVQEVNRAA</sequence>
<accession>A0A839UQ94</accession>
<evidence type="ECO:0000256" key="3">
    <source>
        <dbReference type="ARBA" id="ARBA00022741"/>
    </source>
</evidence>
<organism evidence="6 7">
    <name type="scientific">Simiduia aestuariiviva</name>
    <dbReference type="NCBI Taxonomy" id="1510459"/>
    <lineage>
        <taxon>Bacteria</taxon>
        <taxon>Pseudomonadati</taxon>
        <taxon>Pseudomonadota</taxon>
        <taxon>Gammaproteobacteria</taxon>
        <taxon>Cellvibrionales</taxon>
        <taxon>Cellvibrionaceae</taxon>
        <taxon>Simiduia</taxon>
    </lineage>
</organism>
<dbReference type="InterPro" id="IPR003593">
    <property type="entry name" value="AAA+_ATPase"/>
</dbReference>
<name>A0A839UQ94_9GAMM</name>
<evidence type="ECO:0000259" key="5">
    <source>
        <dbReference type="PROSITE" id="PS50893"/>
    </source>
</evidence>
<dbReference type="CDD" id="cd03230">
    <property type="entry name" value="ABC_DR_subfamily_A"/>
    <property type="match status" value="1"/>
</dbReference>
<dbReference type="EMBL" id="JACHXZ010000001">
    <property type="protein sequence ID" value="MBB3167535.1"/>
    <property type="molecule type" value="Genomic_DNA"/>
</dbReference>
<keyword evidence="2" id="KW-0813">Transport</keyword>
<evidence type="ECO:0000313" key="7">
    <source>
        <dbReference type="Proteomes" id="UP000559987"/>
    </source>
</evidence>
<dbReference type="RefSeq" id="WP_183908340.1">
    <property type="nucleotide sequence ID" value="NZ_JACHXZ010000001.1"/>
</dbReference>
<evidence type="ECO:0000256" key="2">
    <source>
        <dbReference type="ARBA" id="ARBA00022448"/>
    </source>
</evidence>
<dbReference type="Pfam" id="PF00005">
    <property type="entry name" value="ABC_tran"/>
    <property type="match status" value="1"/>
</dbReference>
<keyword evidence="3" id="KW-0547">Nucleotide-binding</keyword>
<dbReference type="AlphaFoldDB" id="A0A839UQ94"/>
<protein>
    <submittedName>
        <fullName evidence="6">ABC-2 type transport system ATP-binding protein</fullName>
    </submittedName>
</protein>
<dbReference type="SMART" id="SM00382">
    <property type="entry name" value="AAA"/>
    <property type="match status" value="1"/>
</dbReference>
<evidence type="ECO:0000256" key="1">
    <source>
        <dbReference type="ARBA" id="ARBA00005417"/>
    </source>
</evidence>
<evidence type="ECO:0000313" key="6">
    <source>
        <dbReference type="EMBL" id="MBB3167535.1"/>
    </source>
</evidence>
<feature type="domain" description="ABC transporter" evidence="5">
    <location>
        <begin position="2"/>
        <end position="231"/>
    </location>
</feature>
<keyword evidence="7" id="KW-1185">Reference proteome</keyword>
<dbReference type="GO" id="GO:0005524">
    <property type="term" value="F:ATP binding"/>
    <property type="evidence" value="ECO:0007669"/>
    <property type="project" value="UniProtKB-KW"/>
</dbReference>
<keyword evidence="4 6" id="KW-0067">ATP-binding</keyword>
<evidence type="ECO:0000256" key="4">
    <source>
        <dbReference type="ARBA" id="ARBA00022840"/>
    </source>
</evidence>
<dbReference type="Proteomes" id="UP000559987">
    <property type="component" value="Unassembled WGS sequence"/>
</dbReference>
<dbReference type="GO" id="GO:0016887">
    <property type="term" value="F:ATP hydrolysis activity"/>
    <property type="evidence" value="ECO:0007669"/>
    <property type="project" value="InterPro"/>
</dbReference>
<dbReference type="InterPro" id="IPR003439">
    <property type="entry name" value="ABC_transporter-like_ATP-bd"/>
</dbReference>
<comment type="caution">
    <text evidence="6">The sequence shown here is derived from an EMBL/GenBank/DDBJ whole genome shotgun (WGS) entry which is preliminary data.</text>
</comment>
<dbReference type="Gene3D" id="3.40.50.300">
    <property type="entry name" value="P-loop containing nucleotide triphosphate hydrolases"/>
    <property type="match status" value="1"/>
</dbReference>
<dbReference type="InterPro" id="IPR027417">
    <property type="entry name" value="P-loop_NTPase"/>
</dbReference>
<dbReference type="PANTHER" id="PTHR43335">
    <property type="entry name" value="ABC TRANSPORTER, ATP-BINDING PROTEIN"/>
    <property type="match status" value="1"/>
</dbReference>
<reference evidence="6 7" key="1">
    <citation type="submission" date="2020-08" db="EMBL/GenBank/DDBJ databases">
        <title>Genomic Encyclopedia of Type Strains, Phase III (KMG-III): the genomes of soil and plant-associated and newly described type strains.</title>
        <authorList>
            <person name="Whitman W."/>
        </authorList>
    </citation>
    <scope>NUCLEOTIDE SEQUENCE [LARGE SCALE GENOMIC DNA]</scope>
    <source>
        <strain evidence="6 7">CECT 8571</strain>
    </source>
</reference>
<gene>
    <name evidence="6" type="ORF">FHS30_000711</name>
</gene>
<proteinExistence type="inferred from homology"/>